<reference evidence="10 11" key="1">
    <citation type="submission" date="2018-05" db="EMBL/GenBank/DDBJ databases">
        <title>Genomic Encyclopedia of Archaeal and Bacterial Type Strains, Phase II (KMG-II): from individual species to whole genera.</title>
        <authorList>
            <person name="Goeker M."/>
        </authorList>
    </citation>
    <scope>NUCLEOTIDE SEQUENCE [LARGE SCALE GENOMIC DNA]</scope>
    <source>
        <strain evidence="10 11">DSM 19975</strain>
    </source>
</reference>
<dbReference type="Gene3D" id="3.40.50.720">
    <property type="entry name" value="NAD(P)-binding Rossmann-like Domain"/>
    <property type="match status" value="1"/>
</dbReference>
<protein>
    <submittedName>
        <fullName evidence="10">Glyceraldehyde 3-phosphate dehydrogenase</fullName>
    </submittedName>
</protein>
<sequence>MNIAINGFGRIGRIFLRNILAQPDINVAAINDLTDTQTLAHLFKYDSVHRGFKGRVDFDDSNLIINGKAIPVLAERDPLKLPWSALDIDLVIESTGKFTSKAGAGMHLTAGAKQVIISAPSPDKSVPTVVLAVNDGLVDLQSPILSNASCTTNNVAAMVKILDENWGIVDGYITTVHSMTGDQNLHDAPHKDLRRARAASASIIPTTTGAAKAITAIFPHLEGRLGGAGIRVPVLNGSLTDFTCSLKKQPTIAQINEAFKKAAEGPMMNVLEYTEDPIVSTDILDNPHSCIFDSQLTSIVGGLVKVVGWYDNEMGYSSRLADLVLKIAELKKQPA</sequence>
<evidence type="ECO:0000256" key="2">
    <source>
        <dbReference type="ARBA" id="ARBA00011881"/>
    </source>
</evidence>
<evidence type="ECO:0000256" key="3">
    <source>
        <dbReference type="ARBA" id="ARBA00023002"/>
    </source>
</evidence>
<comment type="similarity">
    <text evidence="1 8">Belongs to the glyceraldehyde-3-phosphate dehydrogenase family.</text>
</comment>
<feature type="active site" description="Nucleophile" evidence="4">
    <location>
        <position position="150"/>
    </location>
</feature>
<proteinExistence type="inferred from homology"/>
<dbReference type="GO" id="GO:0050661">
    <property type="term" value="F:NADP binding"/>
    <property type="evidence" value="ECO:0007669"/>
    <property type="project" value="InterPro"/>
</dbReference>
<keyword evidence="6" id="KW-0520">NAD</keyword>
<dbReference type="InterPro" id="IPR006424">
    <property type="entry name" value="Glyceraldehyde-3-P_DH_1"/>
</dbReference>
<dbReference type="GO" id="GO:0051287">
    <property type="term" value="F:NAD binding"/>
    <property type="evidence" value="ECO:0007669"/>
    <property type="project" value="InterPro"/>
</dbReference>
<dbReference type="FunFam" id="3.40.50.720:FF:000001">
    <property type="entry name" value="Glyceraldehyde-3-phosphate dehydrogenase"/>
    <property type="match status" value="1"/>
</dbReference>
<dbReference type="PANTHER" id="PTHR43148">
    <property type="entry name" value="GLYCERALDEHYDE-3-PHOSPHATE DEHYDROGENASE 2"/>
    <property type="match status" value="1"/>
</dbReference>
<evidence type="ECO:0000256" key="7">
    <source>
        <dbReference type="PIRSR" id="PIRSR000149-4"/>
    </source>
</evidence>
<dbReference type="SUPFAM" id="SSF51735">
    <property type="entry name" value="NAD(P)-binding Rossmann-fold domains"/>
    <property type="match status" value="1"/>
</dbReference>
<dbReference type="Pfam" id="PF00044">
    <property type="entry name" value="Gp_dh_N"/>
    <property type="match status" value="1"/>
</dbReference>
<evidence type="ECO:0000256" key="5">
    <source>
        <dbReference type="PIRSR" id="PIRSR000149-2"/>
    </source>
</evidence>
<feature type="binding site" evidence="6">
    <location>
        <position position="312"/>
    </location>
    <ligand>
        <name>NAD(+)</name>
        <dbReference type="ChEBI" id="CHEBI:57540"/>
    </ligand>
</feature>
<feature type="binding site" evidence="6">
    <location>
        <position position="118"/>
    </location>
    <ligand>
        <name>NAD(+)</name>
        <dbReference type="ChEBI" id="CHEBI:57540"/>
    </ligand>
</feature>
<evidence type="ECO:0000256" key="8">
    <source>
        <dbReference type="RuleBase" id="RU000397"/>
    </source>
</evidence>
<accession>A0A316HBK7</accession>
<feature type="binding site" evidence="5">
    <location>
        <position position="231"/>
    </location>
    <ligand>
        <name>D-glyceraldehyde 3-phosphate</name>
        <dbReference type="ChEBI" id="CHEBI:59776"/>
    </ligand>
</feature>
<dbReference type="PIRSF" id="PIRSF000149">
    <property type="entry name" value="GAP_DH"/>
    <property type="match status" value="1"/>
</dbReference>
<dbReference type="SMART" id="SM00846">
    <property type="entry name" value="Gp_dh_N"/>
    <property type="match status" value="1"/>
</dbReference>
<dbReference type="InterPro" id="IPR020829">
    <property type="entry name" value="GlycerAld_3-P_DH_cat"/>
</dbReference>
<feature type="domain" description="Glyceraldehyde 3-phosphate dehydrogenase NAD(P) binding" evidence="9">
    <location>
        <begin position="1"/>
        <end position="150"/>
    </location>
</feature>
<dbReference type="SUPFAM" id="SSF55347">
    <property type="entry name" value="Glyceraldehyde-3-phosphate dehydrogenase-like, C-terminal domain"/>
    <property type="match status" value="1"/>
</dbReference>
<name>A0A316HBK7_9SPHI</name>
<dbReference type="Pfam" id="PF02800">
    <property type="entry name" value="Gp_dh_C"/>
    <property type="match status" value="1"/>
</dbReference>
<feature type="binding site" evidence="6">
    <location>
        <begin position="10"/>
        <end position="11"/>
    </location>
    <ligand>
        <name>NAD(+)</name>
        <dbReference type="ChEBI" id="CHEBI:57540"/>
    </ligand>
</feature>
<dbReference type="InterPro" id="IPR036291">
    <property type="entry name" value="NAD(P)-bd_dom_sf"/>
</dbReference>
<dbReference type="NCBIfam" id="TIGR01534">
    <property type="entry name" value="GAPDH-I"/>
    <property type="match status" value="1"/>
</dbReference>
<dbReference type="FunFam" id="3.30.360.10:FF:000002">
    <property type="entry name" value="Glyceraldehyde-3-phosphate dehydrogenase"/>
    <property type="match status" value="1"/>
</dbReference>
<feature type="binding site" evidence="5">
    <location>
        <begin position="149"/>
        <end position="151"/>
    </location>
    <ligand>
        <name>D-glyceraldehyde 3-phosphate</name>
        <dbReference type="ChEBI" id="CHEBI:59776"/>
    </ligand>
</feature>
<dbReference type="PRINTS" id="PR00078">
    <property type="entry name" value="G3PDHDRGNASE"/>
</dbReference>
<feature type="binding site" evidence="6">
    <location>
        <position position="76"/>
    </location>
    <ligand>
        <name>NAD(+)</name>
        <dbReference type="ChEBI" id="CHEBI:57540"/>
    </ligand>
</feature>
<dbReference type="CDD" id="cd05214">
    <property type="entry name" value="GAPDH_I_N"/>
    <property type="match status" value="1"/>
</dbReference>
<evidence type="ECO:0000313" key="11">
    <source>
        <dbReference type="Proteomes" id="UP000245678"/>
    </source>
</evidence>
<comment type="subunit">
    <text evidence="2">Homotetramer.</text>
</comment>
<feature type="binding site" evidence="5">
    <location>
        <position position="180"/>
    </location>
    <ligand>
        <name>D-glyceraldehyde 3-phosphate</name>
        <dbReference type="ChEBI" id="CHEBI:59776"/>
    </ligand>
</feature>
<comment type="caution">
    <text evidence="10">The sequence shown here is derived from an EMBL/GenBank/DDBJ whole genome shotgun (WGS) entry which is preliminary data.</text>
</comment>
<dbReference type="InterPro" id="IPR020828">
    <property type="entry name" value="GlycerAld_3-P_DH_NAD(P)-bd"/>
</dbReference>
<dbReference type="Gene3D" id="3.30.360.10">
    <property type="entry name" value="Dihydrodipicolinate Reductase, domain 2"/>
    <property type="match status" value="1"/>
</dbReference>
<dbReference type="CDD" id="cd18126">
    <property type="entry name" value="GAPDH_I_C"/>
    <property type="match status" value="1"/>
</dbReference>
<feature type="site" description="Activates thiol group during catalysis" evidence="7">
    <location>
        <position position="177"/>
    </location>
</feature>
<dbReference type="EMBL" id="QGHA01000004">
    <property type="protein sequence ID" value="PWK77673.1"/>
    <property type="molecule type" value="Genomic_DNA"/>
</dbReference>
<keyword evidence="11" id="KW-1185">Reference proteome</keyword>
<dbReference type="GO" id="GO:0006006">
    <property type="term" value="P:glucose metabolic process"/>
    <property type="evidence" value="ECO:0007669"/>
    <property type="project" value="InterPro"/>
</dbReference>
<gene>
    <name evidence="10" type="ORF">LX99_02553</name>
</gene>
<keyword evidence="6" id="KW-0547">Nucleotide-binding</keyword>
<dbReference type="GO" id="GO:0016620">
    <property type="term" value="F:oxidoreductase activity, acting on the aldehyde or oxo group of donors, NAD or NADP as acceptor"/>
    <property type="evidence" value="ECO:0007669"/>
    <property type="project" value="InterPro"/>
</dbReference>
<keyword evidence="3" id="KW-0560">Oxidoreductase</keyword>
<feature type="binding site" evidence="6">
    <location>
        <position position="32"/>
    </location>
    <ligand>
        <name>NAD(+)</name>
        <dbReference type="ChEBI" id="CHEBI:57540"/>
    </ligand>
</feature>
<dbReference type="RefSeq" id="WP_109608212.1">
    <property type="nucleotide sequence ID" value="NZ_QGHA01000004.1"/>
</dbReference>
<evidence type="ECO:0000256" key="4">
    <source>
        <dbReference type="PIRSR" id="PIRSR000149-1"/>
    </source>
</evidence>
<evidence type="ECO:0000256" key="6">
    <source>
        <dbReference type="PIRSR" id="PIRSR000149-3"/>
    </source>
</evidence>
<evidence type="ECO:0000259" key="9">
    <source>
        <dbReference type="SMART" id="SM00846"/>
    </source>
</evidence>
<feature type="binding site" evidence="5">
    <location>
        <begin position="208"/>
        <end position="209"/>
    </location>
    <ligand>
        <name>D-glyceraldehyde 3-phosphate</name>
        <dbReference type="ChEBI" id="CHEBI:59776"/>
    </ligand>
</feature>
<evidence type="ECO:0000313" key="10">
    <source>
        <dbReference type="EMBL" id="PWK77673.1"/>
    </source>
</evidence>
<dbReference type="Proteomes" id="UP000245678">
    <property type="component" value="Unassembled WGS sequence"/>
</dbReference>
<evidence type="ECO:0000256" key="1">
    <source>
        <dbReference type="ARBA" id="ARBA00007406"/>
    </source>
</evidence>
<organism evidence="10 11">
    <name type="scientific">Mucilaginibacter oryzae</name>
    <dbReference type="NCBI Taxonomy" id="468058"/>
    <lineage>
        <taxon>Bacteria</taxon>
        <taxon>Pseudomonadati</taxon>
        <taxon>Bacteroidota</taxon>
        <taxon>Sphingobacteriia</taxon>
        <taxon>Sphingobacteriales</taxon>
        <taxon>Sphingobacteriaceae</taxon>
        <taxon>Mucilaginibacter</taxon>
    </lineage>
</organism>
<dbReference type="AlphaFoldDB" id="A0A316HBK7"/>
<dbReference type="InterPro" id="IPR020831">
    <property type="entry name" value="GlycerAld/Erythrose_P_DH"/>
</dbReference>